<organism evidence="1">
    <name type="scientific">Hordeum vulgare subsp. vulgare</name>
    <name type="common">Domesticated barley</name>
    <dbReference type="NCBI Taxonomy" id="112509"/>
    <lineage>
        <taxon>Eukaryota</taxon>
        <taxon>Viridiplantae</taxon>
        <taxon>Streptophyta</taxon>
        <taxon>Embryophyta</taxon>
        <taxon>Tracheophyta</taxon>
        <taxon>Spermatophyta</taxon>
        <taxon>Magnoliopsida</taxon>
        <taxon>Liliopsida</taxon>
        <taxon>Poales</taxon>
        <taxon>Poaceae</taxon>
        <taxon>BOP clade</taxon>
        <taxon>Pooideae</taxon>
        <taxon>Triticodae</taxon>
        <taxon>Triticeae</taxon>
        <taxon>Hordeinae</taxon>
        <taxon>Hordeum</taxon>
    </lineage>
</organism>
<dbReference type="SUPFAM" id="SSF52540">
    <property type="entry name" value="P-loop containing nucleoside triphosphate hydrolases"/>
    <property type="match status" value="1"/>
</dbReference>
<sequence length="153" mass="17235">MKDYSTKERSSEMDSLRLFTYWLDTNRRNAILNNVNMRSFFVLSGPNGGGKSSMLCSLCTAALLGTCGLMMPSDATPHFNSIMPRPVIAELMGEVRFGCQFCSFHFFFVKYVSCIPKNTFSTLSYNVQIFWIMESSLIKNSSLMLSNLGIELS</sequence>
<proteinExistence type="evidence at transcript level"/>
<dbReference type="PANTHER" id="PTHR48448">
    <property type="entry name" value="MUTL PROTEIN ISOFORM 1"/>
    <property type="match status" value="1"/>
</dbReference>
<reference evidence="1" key="1">
    <citation type="journal article" date="2011" name="Plant Physiol.">
        <title>Comprehensive sequence analysis of 24,783 barley full-length cDNAs derived from 12 clone libraries.</title>
        <authorList>
            <person name="Matsumoto T."/>
            <person name="Tanaka T."/>
            <person name="Sakai H."/>
            <person name="Amano N."/>
            <person name="Kanamori H."/>
            <person name="Kurita K."/>
            <person name="Kikuta A."/>
            <person name="Kamiya K."/>
            <person name="Yamamoto M."/>
            <person name="Ikawa H."/>
            <person name="Fujii N."/>
            <person name="Hori K."/>
            <person name="Itoh T."/>
            <person name="Sato K."/>
        </authorList>
    </citation>
    <scope>NUCLEOTIDE SEQUENCE</scope>
    <source>
        <tissue evidence="1">Shoot and root</tissue>
    </source>
</reference>
<dbReference type="Gene3D" id="3.40.50.300">
    <property type="entry name" value="P-loop containing nucleotide triphosphate hydrolases"/>
    <property type="match status" value="1"/>
</dbReference>
<dbReference type="EMBL" id="AK363041">
    <property type="protein sequence ID" value="BAJ94245.1"/>
    <property type="molecule type" value="mRNA"/>
</dbReference>
<dbReference type="AlphaFoldDB" id="F2DGM4"/>
<dbReference type="InterPro" id="IPR053276">
    <property type="entry name" value="MtDNA_mismatch_repair_MutS"/>
</dbReference>
<evidence type="ECO:0000313" key="1">
    <source>
        <dbReference type="EMBL" id="BAJ94245.1"/>
    </source>
</evidence>
<protein>
    <submittedName>
        <fullName evidence="1">Predicted protein</fullName>
    </submittedName>
</protein>
<name>F2DGM4_HORVV</name>
<dbReference type="InterPro" id="IPR027417">
    <property type="entry name" value="P-loop_NTPase"/>
</dbReference>
<dbReference type="PANTHER" id="PTHR48448:SF1">
    <property type="entry name" value="MUTL PROTEIN ISOFORM 1"/>
    <property type="match status" value="1"/>
</dbReference>
<accession>F2DGM4</accession>